<evidence type="ECO:0000313" key="6">
    <source>
        <dbReference type="Proteomes" id="UP001595556"/>
    </source>
</evidence>
<keyword evidence="6" id="KW-1185">Reference proteome</keyword>
<dbReference type="Pfam" id="PF13505">
    <property type="entry name" value="OMP_b-brl"/>
    <property type="match status" value="1"/>
</dbReference>
<comment type="subcellular location">
    <subcellularLocation>
        <location evidence="1">Cell outer membrane</location>
    </subcellularLocation>
</comment>
<accession>A0ABV7H9B2</accession>
<name>A0ABV7H9B2_9BURK</name>
<feature type="signal peptide" evidence="3">
    <location>
        <begin position="1"/>
        <end position="28"/>
    </location>
</feature>
<dbReference type="InterPro" id="IPR027385">
    <property type="entry name" value="Beta-barrel_OMP"/>
</dbReference>
<dbReference type="InterPro" id="IPR011250">
    <property type="entry name" value="OMP/PagP_B-barrel"/>
</dbReference>
<dbReference type="InterPro" id="IPR006315">
    <property type="entry name" value="OM_autotransptr_brl_dom"/>
</dbReference>
<dbReference type="NCBIfam" id="TIGR01414">
    <property type="entry name" value="autotrans_barl"/>
    <property type="match status" value="1"/>
</dbReference>
<feature type="domain" description="Outer membrane protein beta-barrel" evidence="4">
    <location>
        <begin position="16"/>
        <end position="198"/>
    </location>
</feature>
<dbReference type="Proteomes" id="UP001595556">
    <property type="component" value="Unassembled WGS sequence"/>
</dbReference>
<evidence type="ECO:0000259" key="4">
    <source>
        <dbReference type="Pfam" id="PF13505"/>
    </source>
</evidence>
<gene>
    <name evidence="5" type="ORF">ACFOEN_16450</name>
</gene>
<reference evidence="6" key="1">
    <citation type="journal article" date="2019" name="Int. J. Syst. Evol. Microbiol.">
        <title>The Global Catalogue of Microorganisms (GCM) 10K type strain sequencing project: providing services to taxonomists for standard genome sequencing and annotation.</title>
        <authorList>
            <consortium name="The Broad Institute Genomics Platform"/>
            <consortium name="The Broad Institute Genome Sequencing Center for Infectious Disease"/>
            <person name="Wu L."/>
            <person name="Ma J."/>
        </authorList>
    </citation>
    <scope>NUCLEOTIDE SEQUENCE [LARGE SCALE GENOMIC DNA]</scope>
    <source>
        <strain evidence="6">KCTC 52168</strain>
    </source>
</reference>
<evidence type="ECO:0000256" key="2">
    <source>
        <dbReference type="ARBA" id="ARBA00022729"/>
    </source>
</evidence>
<organism evidence="5 6">
    <name type="scientific">Piscinibacterium candidicorallinum</name>
    <dbReference type="NCBI Taxonomy" id="1793872"/>
    <lineage>
        <taxon>Bacteria</taxon>
        <taxon>Pseudomonadati</taxon>
        <taxon>Pseudomonadota</taxon>
        <taxon>Betaproteobacteria</taxon>
        <taxon>Burkholderiales</taxon>
        <taxon>Piscinibacterium</taxon>
    </lineage>
</organism>
<dbReference type="RefSeq" id="WP_377305807.1">
    <property type="nucleotide sequence ID" value="NZ_CP180191.1"/>
</dbReference>
<evidence type="ECO:0000256" key="1">
    <source>
        <dbReference type="ARBA" id="ARBA00004442"/>
    </source>
</evidence>
<proteinExistence type="predicted"/>
<evidence type="ECO:0000313" key="5">
    <source>
        <dbReference type="EMBL" id="MFC3149214.1"/>
    </source>
</evidence>
<dbReference type="EMBL" id="JBHRTI010000010">
    <property type="protein sequence ID" value="MFC3149214.1"/>
    <property type="molecule type" value="Genomic_DNA"/>
</dbReference>
<feature type="chain" id="PRO_5046358998" evidence="3">
    <location>
        <begin position="29"/>
        <end position="200"/>
    </location>
</feature>
<sequence length="200" mass="20711">MQSKQLTIAQLTAAIAFAFAGVAGNASAKDADPWYAGVDLGAGRVNIDCSGTTSCDKTGTTSRLTIGKRLNETFSLEGSYVDFRGVKASVNQPPFGTISGKFKSTGFEVAGLAHTPEMNGFSGYAKLGVASMKTTGSVSIPGVGGESVSQRKTTPVVGVGVNYKLSPQLALTAGYDWRRLSLEGEKEAAHGLTAGARFSF</sequence>
<protein>
    <submittedName>
        <fullName evidence="5">Outer membrane beta-barrel protein</fullName>
    </submittedName>
</protein>
<dbReference type="SUPFAM" id="SSF56925">
    <property type="entry name" value="OMPA-like"/>
    <property type="match status" value="1"/>
</dbReference>
<evidence type="ECO:0000256" key="3">
    <source>
        <dbReference type="SAM" id="SignalP"/>
    </source>
</evidence>
<comment type="caution">
    <text evidence="5">The sequence shown here is derived from an EMBL/GenBank/DDBJ whole genome shotgun (WGS) entry which is preliminary data.</text>
</comment>
<dbReference type="Gene3D" id="2.40.160.20">
    <property type="match status" value="1"/>
</dbReference>
<keyword evidence="2 3" id="KW-0732">Signal</keyword>